<proteinExistence type="predicted"/>
<protein>
    <submittedName>
        <fullName evidence="2">Uncharacterized protein</fullName>
    </submittedName>
</protein>
<sequence length="276" mass="29717">MPRRPFSLAIPKGVMSSPSGAVDPGDAAPVKSSEGSVALKTARRLRFSLSKKLESLWKKKRESNIPAACRRATVEFTVVLGKVKDLTGQTQQKQRPVSMPLPTAATDGAKNRFNARASRASKDYGQLVLNLPYCEDDDHASTVHPLRMNPVVVEEDEQHEEAVADVAPTPAIAVTEEVDRESQLEASSLTTAAARELAAVVSEEASSPSSQKEAANDSDSEKSVVSPGFPFRELSMSSWATAPASSVDPESLPQTPASPYRMGRARRYGWIEGQAL</sequence>
<name>A0A2B7X5E7_9EURO</name>
<feature type="region of interest" description="Disordered" evidence="1">
    <location>
        <begin position="1"/>
        <end position="35"/>
    </location>
</feature>
<evidence type="ECO:0000256" key="1">
    <source>
        <dbReference type="SAM" id="MobiDB-lite"/>
    </source>
</evidence>
<feature type="region of interest" description="Disordered" evidence="1">
    <location>
        <begin position="240"/>
        <end position="264"/>
    </location>
</feature>
<dbReference type="EMBL" id="PDNB01000140">
    <property type="protein sequence ID" value="PGH04080.1"/>
    <property type="molecule type" value="Genomic_DNA"/>
</dbReference>
<keyword evidence="3" id="KW-1185">Reference proteome</keyword>
<feature type="region of interest" description="Disordered" evidence="1">
    <location>
        <begin position="87"/>
        <end position="107"/>
    </location>
</feature>
<accession>A0A2B7X5E7</accession>
<gene>
    <name evidence="2" type="ORF">AJ79_07180</name>
</gene>
<reference evidence="2 3" key="1">
    <citation type="submission" date="2017-10" db="EMBL/GenBank/DDBJ databases">
        <title>Comparative genomics in systemic dimorphic fungi from Ajellomycetaceae.</title>
        <authorList>
            <person name="Munoz J.F."/>
            <person name="Mcewen J.G."/>
            <person name="Clay O.K."/>
            <person name="Cuomo C.A."/>
        </authorList>
    </citation>
    <scope>NUCLEOTIDE SEQUENCE [LARGE SCALE GENOMIC DNA]</scope>
    <source>
        <strain evidence="2 3">UAMH5409</strain>
    </source>
</reference>
<feature type="compositionally biased region" description="Low complexity" evidence="1">
    <location>
        <begin position="201"/>
        <end position="213"/>
    </location>
</feature>
<dbReference type="AlphaFoldDB" id="A0A2B7X5E7"/>
<organism evidence="2 3">
    <name type="scientific">Helicocarpus griseus UAMH5409</name>
    <dbReference type="NCBI Taxonomy" id="1447875"/>
    <lineage>
        <taxon>Eukaryota</taxon>
        <taxon>Fungi</taxon>
        <taxon>Dikarya</taxon>
        <taxon>Ascomycota</taxon>
        <taxon>Pezizomycotina</taxon>
        <taxon>Eurotiomycetes</taxon>
        <taxon>Eurotiomycetidae</taxon>
        <taxon>Onygenales</taxon>
        <taxon>Ajellomycetaceae</taxon>
        <taxon>Helicocarpus</taxon>
    </lineage>
</organism>
<comment type="caution">
    <text evidence="2">The sequence shown here is derived from an EMBL/GenBank/DDBJ whole genome shotgun (WGS) entry which is preliminary data.</text>
</comment>
<feature type="region of interest" description="Disordered" evidence="1">
    <location>
        <begin position="201"/>
        <end position="227"/>
    </location>
</feature>
<evidence type="ECO:0000313" key="3">
    <source>
        <dbReference type="Proteomes" id="UP000223968"/>
    </source>
</evidence>
<dbReference type="OrthoDB" id="4186680at2759"/>
<dbReference type="Proteomes" id="UP000223968">
    <property type="component" value="Unassembled WGS sequence"/>
</dbReference>
<evidence type="ECO:0000313" key="2">
    <source>
        <dbReference type="EMBL" id="PGH04080.1"/>
    </source>
</evidence>